<dbReference type="InterPro" id="IPR002822">
    <property type="entry name" value="Ni_insertion"/>
</dbReference>
<name>A0AAE4MI28_9EURY</name>
<organism evidence="3 4">
    <name type="scientific">Methanolapillus africanus</name>
    <dbReference type="NCBI Taxonomy" id="3028297"/>
    <lineage>
        <taxon>Archaea</taxon>
        <taxon>Methanobacteriati</taxon>
        <taxon>Methanobacteriota</taxon>
        <taxon>Stenosarchaea group</taxon>
        <taxon>Methanomicrobia</taxon>
        <taxon>Methanosarcinales</taxon>
        <taxon>Methanosarcinaceae</taxon>
        <taxon>Methanolapillus</taxon>
    </lineage>
</organism>
<keyword evidence="2 3" id="KW-0456">Lyase</keyword>
<dbReference type="RefSeq" id="WP_338098637.1">
    <property type="nucleotide sequence ID" value="NZ_JAWDKD010000002.1"/>
</dbReference>
<dbReference type="Gene3D" id="3.10.20.300">
    <property type="entry name" value="mk0293 like domain"/>
    <property type="match status" value="1"/>
</dbReference>
<proteinExistence type="inferred from homology"/>
<accession>A0AAE4MI28</accession>
<dbReference type="GO" id="GO:0016151">
    <property type="term" value="F:nickel cation binding"/>
    <property type="evidence" value="ECO:0007669"/>
    <property type="project" value="UniProtKB-UniRule"/>
</dbReference>
<evidence type="ECO:0000313" key="3">
    <source>
        <dbReference type="EMBL" id="MDV0446256.1"/>
    </source>
</evidence>
<evidence type="ECO:0000256" key="1">
    <source>
        <dbReference type="ARBA" id="ARBA00022596"/>
    </source>
</evidence>
<sequence>MKALIFDPFSGASGDMMLGALIDLGADAAFIQKCIEAVTDVSFSTGLVSKNGIYAAKANIEDVHENNARTYFEIVGLIQNSDLIPEIKANALSVFEIIAKAESRIHHKTLDHLHFHETGQNDAIADVVGSCAGFYDLAQNPKTAYETILCKPINVGGGFVRCAHGELPVPAPATLEILRAGGLPFFARGDIELLTPTGAALLSHFAKPAAAVYGTEILTGYGAGCADTNLPNVLRASLVETDDENGIDEQTGLSSLPVLSKEHIEILETNVDDVTGEIIGHLMDELMEMGARDVSVSPIFMKKGRPAHLIRVIAKPADSEKLARKIITETGSLGVRVIPSKHRLSVFREIKSIEMDFSGKSYTIPVKIARLPEGGIVHISAEYENCKQIAKETGLPLQKVIQKTESDAQEKFAGE</sequence>
<dbReference type="Gene3D" id="3.30.70.1380">
    <property type="entry name" value="Transcriptional regulatory protein pf0864 domain like"/>
    <property type="match status" value="1"/>
</dbReference>
<dbReference type="PANTHER" id="PTHR36566:SF1">
    <property type="entry name" value="PYRIDINIUM-3,5-BISTHIOCARBOXYLIC ACID MONONUCLEOTIDE NICKEL INSERTION PROTEIN"/>
    <property type="match status" value="1"/>
</dbReference>
<keyword evidence="1 2" id="KW-0533">Nickel</keyword>
<gene>
    <name evidence="3" type="primary">larC</name>
    <name evidence="3" type="ORF">MsAg5_00850</name>
</gene>
<dbReference type="GO" id="GO:0016829">
    <property type="term" value="F:lyase activity"/>
    <property type="evidence" value="ECO:0007669"/>
    <property type="project" value="UniProtKB-UniRule"/>
</dbReference>
<dbReference type="HAMAP" id="MF_01074">
    <property type="entry name" value="LarC"/>
    <property type="match status" value="1"/>
</dbReference>
<dbReference type="EMBL" id="JAWDKD010000002">
    <property type="protein sequence ID" value="MDV0446256.1"/>
    <property type="molecule type" value="Genomic_DNA"/>
</dbReference>
<reference evidence="3" key="1">
    <citation type="submission" date="2023-06" db="EMBL/GenBank/DDBJ databases">
        <title>Genome sequence of Methanosarcinaceae archaeon Ag5.</title>
        <authorList>
            <person name="Protasov E."/>
            <person name="Platt K."/>
            <person name="Poehlein A."/>
            <person name="Daniel R."/>
            <person name="Brune A."/>
        </authorList>
    </citation>
    <scope>NUCLEOTIDE SEQUENCE</scope>
    <source>
        <strain evidence="3">Ag5</strain>
    </source>
</reference>
<comment type="caution">
    <text evidence="3">The sequence shown here is derived from an EMBL/GenBank/DDBJ whole genome shotgun (WGS) entry which is preliminary data.</text>
</comment>
<comment type="similarity">
    <text evidence="2">Belongs to the LarC family.</text>
</comment>
<dbReference type="PANTHER" id="PTHR36566">
    <property type="entry name" value="NICKEL INSERTION PROTEIN-RELATED"/>
    <property type="match status" value="1"/>
</dbReference>
<protein>
    <recommendedName>
        <fullName evidence="2">Putative nickel insertion protein</fullName>
    </recommendedName>
</protein>
<dbReference type="Proteomes" id="UP001271789">
    <property type="component" value="Unassembled WGS sequence"/>
</dbReference>
<dbReference type="AlphaFoldDB" id="A0AAE4MI28"/>
<evidence type="ECO:0000313" key="4">
    <source>
        <dbReference type="Proteomes" id="UP001271789"/>
    </source>
</evidence>
<dbReference type="Pfam" id="PF01969">
    <property type="entry name" value="Ni_insertion"/>
    <property type="match status" value="1"/>
</dbReference>
<dbReference type="NCBIfam" id="TIGR00299">
    <property type="entry name" value="nickel pincer cofactor biosynthesis protein LarC"/>
    <property type="match status" value="1"/>
</dbReference>
<evidence type="ECO:0000256" key="2">
    <source>
        <dbReference type="HAMAP-Rule" id="MF_01074"/>
    </source>
</evidence>
<keyword evidence="4" id="KW-1185">Reference proteome</keyword>